<dbReference type="PIRSF" id="PIRSF000390">
    <property type="entry name" value="PLP_StrS"/>
    <property type="match status" value="1"/>
</dbReference>
<dbReference type="PANTHER" id="PTHR30244:SF9">
    <property type="entry name" value="PROTEIN RV3402C"/>
    <property type="match status" value="1"/>
</dbReference>
<dbReference type="Proteomes" id="UP000229740">
    <property type="component" value="Unassembled WGS sequence"/>
</dbReference>
<evidence type="ECO:0000256" key="1">
    <source>
        <dbReference type="ARBA" id="ARBA00022898"/>
    </source>
</evidence>
<sequence>MTKGSIDDLAIFGGKPLFEQMLHIGRPNILERERFLERVADILERAWLTNNGRYVQELEQRTAEYLGVKHCIVMCNATVGLEIAIRALGLCGEVIVPSFTFIATAHALQWQEITPVFCDIDPQTHTLDPAQIERVITPRTTGIIGVHVWGRACDIESLAQIAQQRKLRLLYDAAHAFGCSYNGRAIGNFGDAEVFSFHATKFFNTFEGGAVTTNNDDLASKIRLMKNFGFAGQDTVTYIGMNGKMSEISAAMGVTQLENIDTLIALNRHRYQLYQQELAGIPGVRLIEYSDTERRNYQYILLDIETQQCHIHRDCIQQILWKERIRARRYFYPGCHRMEPYRSYFPHAGLLLPETERLTERLLCLPTGIAVEEEDIRRICDLLRFIITYGAEISRKLEYQDTLNEKRKDFSIQQEFSVCSHPL</sequence>
<dbReference type="InterPro" id="IPR000653">
    <property type="entry name" value="DegT/StrS_aminotransferase"/>
</dbReference>
<organism evidence="6 7">
    <name type="scientific">candidate division KSB3 bacterium</name>
    <dbReference type="NCBI Taxonomy" id="2044937"/>
    <lineage>
        <taxon>Bacteria</taxon>
        <taxon>candidate division KSB3</taxon>
    </lineage>
</organism>
<dbReference type="PANTHER" id="PTHR30244">
    <property type="entry name" value="TRANSAMINASE"/>
    <property type="match status" value="1"/>
</dbReference>
<name>A0A2G6E7C7_9BACT</name>
<reference evidence="6 7" key="1">
    <citation type="submission" date="2017-10" db="EMBL/GenBank/DDBJ databases">
        <title>Novel microbial diversity and functional potential in the marine mammal oral microbiome.</title>
        <authorList>
            <person name="Dudek N.K."/>
            <person name="Sun C.L."/>
            <person name="Burstein D."/>
            <person name="Kantor R.S."/>
            <person name="Aliaga Goltsman D.S."/>
            <person name="Bik E.M."/>
            <person name="Thomas B.C."/>
            <person name="Banfield J.F."/>
            <person name="Relman D.A."/>
        </authorList>
    </citation>
    <scope>NUCLEOTIDE SEQUENCE [LARGE SCALE GENOMIC DNA]</scope>
    <source>
        <strain evidence="6">DOLZORAL124_49_17</strain>
    </source>
</reference>
<gene>
    <name evidence="6" type="ORF">CSB45_06345</name>
</gene>
<dbReference type="SUPFAM" id="SSF53383">
    <property type="entry name" value="PLP-dependent transferases"/>
    <property type="match status" value="1"/>
</dbReference>
<evidence type="ECO:0000256" key="3">
    <source>
        <dbReference type="PIRSR" id="PIRSR000390-1"/>
    </source>
</evidence>
<dbReference type="CDD" id="cd00616">
    <property type="entry name" value="AHBA_syn"/>
    <property type="match status" value="1"/>
</dbReference>
<accession>A0A2G6E7C7</accession>
<dbReference type="InterPro" id="IPR015422">
    <property type="entry name" value="PyrdxlP-dep_Trfase_small"/>
</dbReference>
<proteinExistence type="inferred from homology"/>
<comment type="similarity">
    <text evidence="2 5">Belongs to the DegT/DnrJ/EryC1 family.</text>
</comment>
<dbReference type="GO" id="GO:0030170">
    <property type="term" value="F:pyridoxal phosphate binding"/>
    <property type="evidence" value="ECO:0007669"/>
    <property type="project" value="TreeGrafter"/>
</dbReference>
<dbReference type="Gene3D" id="3.40.640.10">
    <property type="entry name" value="Type I PLP-dependent aspartate aminotransferase-like (Major domain)"/>
    <property type="match status" value="1"/>
</dbReference>
<keyword evidence="1 4" id="KW-0663">Pyridoxal phosphate</keyword>
<keyword evidence="6" id="KW-0808">Transferase</keyword>
<dbReference type="GO" id="GO:0008483">
    <property type="term" value="F:transaminase activity"/>
    <property type="evidence" value="ECO:0007669"/>
    <property type="project" value="UniProtKB-KW"/>
</dbReference>
<dbReference type="AlphaFoldDB" id="A0A2G6E7C7"/>
<comment type="caution">
    <text evidence="6">The sequence shown here is derived from an EMBL/GenBank/DDBJ whole genome shotgun (WGS) entry which is preliminary data.</text>
</comment>
<dbReference type="InterPro" id="IPR015421">
    <property type="entry name" value="PyrdxlP-dep_Trfase_major"/>
</dbReference>
<evidence type="ECO:0000256" key="4">
    <source>
        <dbReference type="PIRSR" id="PIRSR000390-2"/>
    </source>
</evidence>
<feature type="modified residue" description="N6-(pyridoxal phosphate)lysine" evidence="4">
    <location>
        <position position="201"/>
    </location>
</feature>
<evidence type="ECO:0000256" key="5">
    <source>
        <dbReference type="RuleBase" id="RU004508"/>
    </source>
</evidence>
<dbReference type="EMBL" id="PDPS01000025">
    <property type="protein sequence ID" value="PID57837.1"/>
    <property type="molecule type" value="Genomic_DNA"/>
</dbReference>
<protein>
    <submittedName>
        <fullName evidence="6">dTDP-4-dehydro-6-deoxyglucose aminotransferase</fullName>
    </submittedName>
</protein>
<dbReference type="Pfam" id="PF01041">
    <property type="entry name" value="DegT_DnrJ_EryC1"/>
    <property type="match status" value="1"/>
</dbReference>
<dbReference type="GO" id="GO:0000271">
    <property type="term" value="P:polysaccharide biosynthetic process"/>
    <property type="evidence" value="ECO:0007669"/>
    <property type="project" value="TreeGrafter"/>
</dbReference>
<keyword evidence="6" id="KW-0032">Aminotransferase</keyword>
<evidence type="ECO:0000313" key="6">
    <source>
        <dbReference type="EMBL" id="PID57837.1"/>
    </source>
</evidence>
<evidence type="ECO:0000313" key="7">
    <source>
        <dbReference type="Proteomes" id="UP000229740"/>
    </source>
</evidence>
<dbReference type="InterPro" id="IPR015424">
    <property type="entry name" value="PyrdxlP-dep_Trfase"/>
</dbReference>
<dbReference type="Gene3D" id="3.90.1150.10">
    <property type="entry name" value="Aspartate Aminotransferase, domain 1"/>
    <property type="match status" value="1"/>
</dbReference>
<evidence type="ECO:0000256" key="2">
    <source>
        <dbReference type="ARBA" id="ARBA00037999"/>
    </source>
</evidence>
<feature type="active site" description="Proton acceptor" evidence="3">
    <location>
        <position position="201"/>
    </location>
</feature>